<reference evidence="4" key="1">
    <citation type="journal article" date="2014" name="Front. Microbiol.">
        <title>High frequency of phylogenetically diverse reductive dehalogenase-homologous genes in deep subseafloor sedimentary metagenomes.</title>
        <authorList>
            <person name="Kawai M."/>
            <person name="Futagami T."/>
            <person name="Toyoda A."/>
            <person name="Takaki Y."/>
            <person name="Nishi S."/>
            <person name="Hori S."/>
            <person name="Arai W."/>
            <person name="Tsubouchi T."/>
            <person name="Morono Y."/>
            <person name="Uchiyama I."/>
            <person name="Ito T."/>
            <person name="Fujiyama A."/>
            <person name="Inagaki F."/>
            <person name="Takami H."/>
        </authorList>
    </citation>
    <scope>NUCLEOTIDE SEQUENCE</scope>
    <source>
        <strain evidence="4">Expedition CK06-06</strain>
    </source>
</reference>
<dbReference type="InterPro" id="IPR010720">
    <property type="entry name" value="Alpha-L-AF_C"/>
</dbReference>
<organism evidence="4">
    <name type="scientific">marine sediment metagenome</name>
    <dbReference type="NCBI Taxonomy" id="412755"/>
    <lineage>
        <taxon>unclassified sequences</taxon>
        <taxon>metagenomes</taxon>
        <taxon>ecological metagenomes</taxon>
    </lineage>
</organism>
<dbReference type="Gene3D" id="2.60.40.1180">
    <property type="entry name" value="Golgi alpha-mannosidase II"/>
    <property type="match status" value="1"/>
</dbReference>
<keyword evidence="1" id="KW-0732">Signal</keyword>
<gene>
    <name evidence="4" type="ORF">S01H4_43765</name>
</gene>
<dbReference type="EMBL" id="BART01024180">
    <property type="protein sequence ID" value="GAH01539.1"/>
    <property type="molecule type" value="Genomic_DNA"/>
</dbReference>
<dbReference type="SUPFAM" id="SSF69318">
    <property type="entry name" value="Integrin alpha N-terminal domain"/>
    <property type="match status" value="1"/>
</dbReference>
<protein>
    <recommendedName>
        <fullName evidence="3">Alpha-L-arabinofuranosidase C-terminal domain-containing protein</fullName>
    </recommendedName>
</protein>
<proteinExistence type="predicted"/>
<dbReference type="InterPro" id="IPR013780">
    <property type="entry name" value="Glyco_hydro_b"/>
</dbReference>
<sequence length="284" mass="30744">GSHWGAYNAKFEPRPAALAISLFSQHFGEKKLSYSIDHNPTFDISARGQVPSLKGVPYLSTYVSKNDQGNKLYLMAINKHSLADMRSDIIINNAEVKNEARVYTLNGPSLHAKNETREEVKITESKINNASNNFFYTFPAHSVTVIEIDYNLEIEETPPAPPPVGGPPQGEQVTTPSQIVTAPGPGGGPHVRSFDRYGTPTMVNFFAFASNFHGGVSVAYSDINGDGQKEIVTGAGPGGGPHIRAFRENGEEVINFFPFHPNFRGGINIATGDVNGDGRDEIAV</sequence>
<dbReference type="InterPro" id="IPR013517">
    <property type="entry name" value="FG-GAP"/>
</dbReference>
<dbReference type="SUPFAM" id="SSF51011">
    <property type="entry name" value="Glycosyl hydrolase domain"/>
    <property type="match status" value="1"/>
</dbReference>
<feature type="region of interest" description="Disordered" evidence="2">
    <location>
        <begin position="157"/>
        <end position="193"/>
    </location>
</feature>
<dbReference type="Pfam" id="PF06964">
    <property type="entry name" value="Alpha-L-AF_C"/>
    <property type="match status" value="1"/>
</dbReference>
<evidence type="ECO:0000259" key="3">
    <source>
        <dbReference type="Pfam" id="PF06964"/>
    </source>
</evidence>
<dbReference type="InterPro" id="IPR028994">
    <property type="entry name" value="Integrin_alpha_N"/>
</dbReference>
<evidence type="ECO:0000313" key="4">
    <source>
        <dbReference type="EMBL" id="GAH01539.1"/>
    </source>
</evidence>
<comment type="caution">
    <text evidence="4">The sequence shown here is derived from an EMBL/GenBank/DDBJ whole genome shotgun (WGS) entry which is preliminary data.</text>
</comment>
<feature type="domain" description="Alpha-L-arabinofuranosidase C-terminal" evidence="3">
    <location>
        <begin position="20"/>
        <end position="142"/>
    </location>
</feature>
<name>X1D909_9ZZZZ</name>
<accession>X1D909</accession>
<evidence type="ECO:0000256" key="2">
    <source>
        <dbReference type="SAM" id="MobiDB-lite"/>
    </source>
</evidence>
<evidence type="ECO:0000256" key="1">
    <source>
        <dbReference type="ARBA" id="ARBA00022729"/>
    </source>
</evidence>
<dbReference type="Gene3D" id="2.130.10.130">
    <property type="entry name" value="Integrin alpha, N-terminal"/>
    <property type="match status" value="1"/>
</dbReference>
<feature type="non-terminal residue" evidence="4">
    <location>
        <position position="1"/>
    </location>
</feature>
<feature type="non-terminal residue" evidence="4">
    <location>
        <position position="284"/>
    </location>
</feature>
<dbReference type="Pfam" id="PF13517">
    <property type="entry name" value="FG-GAP_3"/>
    <property type="match status" value="1"/>
</dbReference>
<dbReference type="AlphaFoldDB" id="X1D909"/>